<accession>A0A852V166</accession>
<organism evidence="1 2">
    <name type="scientific">Streptosporangium sandarakinum</name>
    <dbReference type="NCBI Taxonomy" id="1260955"/>
    <lineage>
        <taxon>Bacteria</taxon>
        <taxon>Bacillati</taxon>
        <taxon>Actinomycetota</taxon>
        <taxon>Actinomycetes</taxon>
        <taxon>Streptosporangiales</taxon>
        <taxon>Streptosporangiaceae</taxon>
        <taxon>Streptosporangium</taxon>
    </lineage>
</organism>
<dbReference type="Proteomes" id="UP000576393">
    <property type="component" value="Unassembled WGS sequence"/>
</dbReference>
<name>A0A852V166_9ACTN</name>
<comment type="caution">
    <text evidence="1">The sequence shown here is derived from an EMBL/GenBank/DDBJ whole genome shotgun (WGS) entry which is preliminary data.</text>
</comment>
<proteinExistence type="predicted"/>
<evidence type="ECO:0000313" key="2">
    <source>
        <dbReference type="Proteomes" id="UP000576393"/>
    </source>
</evidence>
<dbReference type="RefSeq" id="WP_179819474.1">
    <property type="nucleotide sequence ID" value="NZ_JACCCO010000001.1"/>
</dbReference>
<protein>
    <submittedName>
        <fullName evidence="1">Uncharacterized protein</fullName>
    </submittedName>
</protein>
<gene>
    <name evidence="1" type="ORF">HDA43_002050</name>
</gene>
<keyword evidence="2" id="KW-1185">Reference proteome</keyword>
<sequence length="205" mass="21912">MTASTAGDDLLVLHALRCAGFTDLARVAAVTGLGESDVESELIDLATAGHVTYTAGFFGGWGLTEAGRAADARWITEELEAAGARTAVAGAYDRFLVLNPELLDICGAWQLRPVGGTTTMNDHTDPAYDARVLGRLTDLDRRAQAVCADLSAALPRFGRYRVRLADALARATAGALDYVTDDMASYHTVWFQLHEDLLATLGIPR</sequence>
<dbReference type="AlphaFoldDB" id="A0A852V166"/>
<reference evidence="1 2" key="1">
    <citation type="submission" date="2020-07" db="EMBL/GenBank/DDBJ databases">
        <title>Sequencing the genomes of 1000 actinobacteria strains.</title>
        <authorList>
            <person name="Klenk H.-P."/>
        </authorList>
    </citation>
    <scope>NUCLEOTIDE SEQUENCE [LARGE SCALE GENOMIC DNA]</scope>
    <source>
        <strain evidence="1 2">DSM 45763</strain>
    </source>
</reference>
<dbReference type="EMBL" id="JACCCO010000001">
    <property type="protein sequence ID" value="NYF39891.1"/>
    <property type="molecule type" value="Genomic_DNA"/>
</dbReference>
<evidence type="ECO:0000313" key="1">
    <source>
        <dbReference type="EMBL" id="NYF39891.1"/>
    </source>
</evidence>